<reference evidence="2 3" key="2">
    <citation type="submission" date="2015-05" db="EMBL/GenBank/DDBJ databases">
        <authorList>
            <person name="Morales-Cruz A."/>
            <person name="Amrine K.C."/>
            <person name="Cantu D."/>
        </authorList>
    </citation>
    <scope>NUCLEOTIDE SEQUENCE [LARGE SCALE GENOMIC DNA]</scope>
    <source>
        <strain evidence="2">DA912</strain>
    </source>
</reference>
<sequence>MKYINLIVAILMRASFSLAAQALANDIVQGPAGTYTVVDIQWQVPINPGRTDTVVGTVEDVIRHLAVVAPEILGAKNILVPGPEPTDVPVPLAGPLVKTPQPTNLQCDLFQNGGKMLKFYDGIRYLYGLNDQSGKPTNGPVRLRTP</sequence>
<evidence type="ECO:0000256" key="1">
    <source>
        <dbReference type="SAM" id="SignalP"/>
    </source>
</evidence>
<keyword evidence="3" id="KW-1185">Reference proteome</keyword>
<dbReference type="AlphaFoldDB" id="A0A0G2FI29"/>
<organism evidence="2 3">
    <name type="scientific">Diaporthe ampelina</name>
    <dbReference type="NCBI Taxonomy" id="1214573"/>
    <lineage>
        <taxon>Eukaryota</taxon>
        <taxon>Fungi</taxon>
        <taxon>Dikarya</taxon>
        <taxon>Ascomycota</taxon>
        <taxon>Pezizomycotina</taxon>
        <taxon>Sordariomycetes</taxon>
        <taxon>Sordariomycetidae</taxon>
        <taxon>Diaporthales</taxon>
        <taxon>Diaporthaceae</taxon>
        <taxon>Diaporthe</taxon>
    </lineage>
</organism>
<dbReference type="Proteomes" id="UP000034680">
    <property type="component" value="Unassembled WGS sequence"/>
</dbReference>
<reference evidence="2 3" key="1">
    <citation type="submission" date="2015-05" db="EMBL/GenBank/DDBJ databases">
        <title>Distinctive expansion of gene families associated with plant cell wall degradation and secondary metabolism in the genomes of grapevine trunk pathogens.</title>
        <authorList>
            <person name="Lawrence D.P."/>
            <person name="Travadon R."/>
            <person name="Rolshausen P.E."/>
            <person name="Baumgartner K."/>
        </authorList>
    </citation>
    <scope>NUCLEOTIDE SEQUENCE [LARGE SCALE GENOMIC DNA]</scope>
    <source>
        <strain evidence="2">DA912</strain>
    </source>
</reference>
<proteinExistence type="predicted"/>
<feature type="signal peptide" evidence="1">
    <location>
        <begin position="1"/>
        <end position="24"/>
    </location>
</feature>
<comment type="caution">
    <text evidence="2">The sequence shown here is derived from an EMBL/GenBank/DDBJ whole genome shotgun (WGS) entry which is preliminary data.</text>
</comment>
<feature type="chain" id="PRO_5002544304" evidence="1">
    <location>
        <begin position="25"/>
        <end position="146"/>
    </location>
</feature>
<evidence type="ECO:0000313" key="3">
    <source>
        <dbReference type="Proteomes" id="UP000034680"/>
    </source>
</evidence>
<protein>
    <submittedName>
        <fullName evidence="2">Uncharacterized protein</fullName>
    </submittedName>
</protein>
<keyword evidence="1" id="KW-0732">Signal</keyword>
<dbReference type="OrthoDB" id="3552888at2759"/>
<accession>A0A0G2FI29</accession>
<name>A0A0G2FI29_9PEZI</name>
<dbReference type="EMBL" id="LCUC01000216">
    <property type="protein sequence ID" value="KKY34102.1"/>
    <property type="molecule type" value="Genomic_DNA"/>
</dbReference>
<evidence type="ECO:0000313" key="2">
    <source>
        <dbReference type="EMBL" id="KKY34102.1"/>
    </source>
</evidence>
<gene>
    <name evidence="2" type="ORF">UCDDA912_g05910</name>
</gene>